<dbReference type="Pfam" id="PF05872">
    <property type="entry name" value="HerA_C"/>
    <property type="match status" value="1"/>
</dbReference>
<accession>A0A5M3W696</accession>
<name>A0A5M3W696_9ACTN</name>
<dbReference type="PANTHER" id="PTHR30121:SF6">
    <property type="entry name" value="SLR6007 PROTEIN"/>
    <property type="match status" value="1"/>
</dbReference>
<evidence type="ECO:0000259" key="1">
    <source>
        <dbReference type="Pfam" id="PF05872"/>
    </source>
</evidence>
<dbReference type="InterPro" id="IPR027417">
    <property type="entry name" value="P-loop_NTPase"/>
</dbReference>
<organism evidence="2 3">
    <name type="scientific">Acrocarpospora corrugata</name>
    <dbReference type="NCBI Taxonomy" id="35763"/>
    <lineage>
        <taxon>Bacteria</taxon>
        <taxon>Bacillati</taxon>
        <taxon>Actinomycetota</taxon>
        <taxon>Actinomycetes</taxon>
        <taxon>Streptosporangiales</taxon>
        <taxon>Streptosporangiaceae</taxon>
        <taxon>Acrocarpospora</taxon>
    </lineage>
</organism>
<dbReference type="InterPro" id="IPR051162">
    <property type="entry name" value="T4SS_component"/>
</dbReference>
<dbReference type="EMBL" id="BLAD01000083">
    <property type="protein sequence ID" value="GES04567.1"/>
    <property type="molecule type" value="Genomic_DNA"/>
</dbReference>
<proteinExistence type="predicted"/>
<dbReference type="RefSeq" id="WP_155340646.1">
    <property type="nucleotide sequence ID" value="NZ_BAAABN010000023.1"/>
</dbReference>
<sequence>MQPFPLSGPWYRIQAITAPSRTSSAEWDFVNVLPAVLSAAQRDRPFVIGWLSRGSGAPLELITNAGPLTPPRPPRRAAAAVEVVATGPQPLLFPGGARGVEIGDDWLADLADLVWTPCPGRQAPPLAGRREPAPDDIKQPTLFESTLTTLMSRPFAWVVIAEPTDLLDAEVAHLRTQLNVLRQYGDASERSRYDAERAERRMQELDAFREAGLWNVRVLAGAAGPEELRQIAPVLVGSVEMSHHPYRLRSAMAGPARPNAAELVYGFGEALGVNFQDPTDSAAAPFAATAGALAALAGLPRREVPGVRVLDTGFFDVTSEADSTTGEMIDLGAIMDGQERAVGRFRVPLATLNRHAFVTGATGSGKSQTVRHLLEQLTKAGIPWLAIEPAKSEYSAMAGRVEQYAPLTVINPSAPDNVPFSVNPLAPEPGYPVQAHIDMVRALFMAAFDAEEPFPQIMSLALQRVYEANGWDVVTGGGIPGAAVQPAIPTLEQLQQHALEVIQEIGYGNEVQADVEGFITLRLRSLRVGSAGRFFEGGHPADIGDLLQRNVVLAIEDVANDEDKAFLMGTLIIRIVEHLRMRARQEKTSGLQHVIVIEEAHRLLRDRGAQRASTHAVELLAGMLAEIRAYGEGIIVAEQIPTKLVSDVVKNTALKVMHRLPAEDDRQLVGAAMNLSEEQSRQVVSLQPGFAAVFADGMDRPLRIQVPLGEDREHVLLGPTPPICGRRSAACGRECRTGKACTLFEVREADLLAEAPEWAWLRIWTDTVVLAFVTNRSLPGVPRILNDIWSELPPRRRECLLATLVEQRVARRAWSLRTWFDPTLLTEKAAEVAAGLLGAGAETPPMAAGERPGPAWVIPQIRWLHEVDRLFPFGHPAPNLRSPAPAMEYALFGTDASGRPYAHQGLNGGQETAGRPELLGHRAKALRHHPLSMEVDRNRALAWRVVLGDDEHEGIQKDVTTVAIGVEPRERIRHVAQTMGAGWLETVLSWPRRFVLPFDGDTPAELSFIEAPVS</sequence>
<comment type="caution">
    <text evidence="2">The sequence shown here is derived from an EMBL/GenBank/DDBJ whole genome shotgun (WGS) entry which is preliminary data.</text>
</comment>
<dbReference type="AlphaFoldDB" id="A0A5M3W696"/>
<dbReference type="OrthoDB" id="9758751at2"/>
<feature type="domain" description="Helicase HerA-like C-terminal" evidence="1">
    <location>
        <begin position="345"/>
        <end position="662"/>
    </location>
</feature>
<protein>
    <recommendedName>
        <fullName evidence="1">Helicase HerA-like C-terminal domain-containing protein</fullName>
    </recommendedName>
</protein>
<gene>
    <name evidence="2" type="ORF">Acor_66350</name>
</gene>
<dbReference type="PANTHER" id="PTHR30121">
    <property type="entry name" value="UNCHARACTERIZED PROTEIN YJGR-RELATED"/>
    <property type="match status" value="1"/>
</dbReference>
<dbReference type="SUPFAM" id="SSF52540">
    <property type="entry name" value="P-loop containing nucleoside triphosphate hydrolases"/>
    <property type="match status" value="1"/>
</dbReference>
<dbReference type="InterPro" id="IPR033186">
    <property type="entry name" value="HerA_C"/>
</dbReference>
<evidence type="ECO:0000313" key="2">
    <source>
        <dbReference type="EMBL" id="GES04567.1"/>
    </source>
</evidence>
<reference evidence="2 3" key="1">
    <citation type="submission" date="2019-10" db="EMBL/GenBank/DDBJ databases">
        <title>Whole genome shotgun sequence of Acrocarpospora corrugata NBRC 13972.</title>
        <authorList>
            <person name="Ichikawa N."/>
            <person name="Kimura A."/>
            <person name="Kitahashi Y."/>
            <person name="Komaki H."/>
            <person name="Oguchi A."/>
        </authorList>
    </citation>
    <scope>NUCLEOTIDE SEQUENCE [LARGE SCALE GENOMIC DNA]</scope>
    <source>
        <strain evidence="2 3">NBRC 13972</strain>
    </source>
</reference>
<dbReference type="Gene3D" id="3.40.50.300">
    <property type="entry name" value="P-loop containing nucleotide triphosphate hydrolases"/>
    <property type="match status" value="2"/>
</dbReference>
<dbReference type="Proteomes" id="UP000334990">
    <property type="component" value="Unassembled WGS sequence"/>
</dbReference>
<keyword evidence="3" id="KW-1185">Reference proteome</keyword>
<evidence type="ECO:0000313" key="3">
    <source>
        <dbReference type="Proteomes" id="UP000334990"/>
    </source>
</evidence>